<dbReference type="CDD" id="cd09024">
    <property type="entry name" value="Aldose_epim_lacX"/>
    <property type="match status" value="1"/>
</dbReference>
<comment type="cofactor">
    <cofactor evidence="1">
        <name>Ca(2+)</name>
        <dbReference type="ChEBI" id="CHEBI:29108"/>
    </cofactor>
</comment>
<evidence type="ECO:0000256" key="2">
    <source>
        <dbReference type="ARBA" id="ARBA00011245"/>
    </source>
</evidence>
<dbReference type="AlphaFoldDB" id="A0A1M7H4R0"/>
<proteinExistence type="predicted"/>
<keyword evidence="5" id="KW-1185">Reference proteome</keyword>
<name>A0A1M7H4R0_9FLAO</name>
<dbReference type="InterPro" id="IPR014718">
    <property type="entry name" value="GH-type_carb-bd"/>
</dbReference>
<evidence type="ECO:0000256" key="3">
    <source>
        <dbReference type="ARBA" id="ARBA00022837"/>
    </source>
</evidence>
<dbReference type="InterPro" id="IPR008183">
    <property type="entry name" value="Aldose_1/G6P_1-epimerase"/>
</dbReference>
<comment type="subunit">
    <text evidence="2">Monomer.</text>
</comment>
<dbReference type="GO" id="GO:0030246">
    <property type="term" value="F:carbohydrate binding"/>
    <property type="evidence" value="ECO:0007669"/>
    <property type="project" value="InterPro"/>
</dbReference>
<dbReference type="STRING" id="178356.SAMN05216269_103155"/>
<dbReference type="Pfam" id="PF01263">
    <property type="entry name" value="Aldose_epim"/>
    <property type="match status" value="1"/>
</dbReference>
<dbReference type="EMBL" id="FRCL01000003">
    <property type="protein sequence ID" value="SHM23403.1"/>
    <property type="molecule type" value="Genomic_DNA"/>
</dbReference>
<dbReference type="PANTHER" id="PTHR11122">
    <property type="entry name" value="APOSPORY-ASSOCIATED PROTEIN C-RELATED"/>
    <property type="match status" value="1"/>
</dbReference>
<evidence type="ECO:0000256" key="1">
    <source>
        <dbReference type="ARBA" id="ARBA00001913"/>
    </source>
</evidence>
<gene>
    <name evidence="4" type="ORF">SAMN05216269_103155</name>
</gene>
<dbReference type="SUPFAM" id="SSF74650">
    <property type="entry name" value="Galactose mutarotase-like"/>
    <property type="match status" value="1"/>
</dbReference>
<dbReference type="RefSeq" id="WP_073206274.1">
    <property type="nucleotide sequence ID" value="NZ_FRCL01000003.1"/>
</dbReference>
<keyword evidence="3" id="KW-0106">Calcium</keyword>
<evidence type="ECO:0000313" key="4">
    <source>
        <dbReference type="EMBL" id="SHM23403.1"/>
    </source>
</evidence>
<dbReference type="GO" id="GO:0016853">
    <property type="term" value="F:isomerase activity"/>
    <property type="evidence" value="ECO:0007669"/>
    <property type="project" value="InterPro"/>
</dbReference>
<dbReference type="PANTHER" id="PTHR11122:SF13">
    <property type="entry name" value="GLUCOSE-6-PHOSPHATE 1-EPIMERASE"/>
    <property type="match status" value="1"/>
</dbReference>
<dbReference type="InterPro" id="IPR037481">
    <property type="entry name" value="LacX"/>
</dbReference>
<accession>A0A1M7H4R0</accession>
<dbReference type="InterPro" id="IPR011013">
    <property type="entry name" value="Gal_mutarotase_sf_dom"/>
</dbReference>
<sequence>MALKTVIKNAFLTATINSFGAELCSLKNKDNKEYIWEGNPDFWGKHSPILFPIVGTLKNNSFHYNAKEYHLSRHGFARDMDFEIVDEKDNSVTFSIHSSEETVKVYPFEFELQIIYTLDNYNLSIEYKVINKGNSKMPFSIGAHPAFALPGNFEDHSIQFDKEESLEYYLLENDLISNQTKKLETQEGQIPLTYELFKNDALIFKTLNSKSLTILEDRNPVLRVNFKDFPSLGIWTKMNAPFLCIEPWFGYSDTNENSGNLFEKEGIQVLEEKATFRSEFSVEVL</sequence>
<organism evidence="4 5">
    <name type="scientific">Flavobacterium xinjiangense</name>
    <dbReference type="NCBI Taxonomy" id="178356"/>
    <lineage>
        <taxon>Bacteria</taxon>
        <taxon>Pseudomonadati</taxon>
        <taxon>Bacteroidota</taxon>
        <taxon>Flavobacteriia</taxon>
        <taxon>Flavobacteriales</taxon>
        <taxon>Flavobacteriaceae</taxon>
        <taxon>Flavobacterium</taxon>
    </lineage>
</organism>
<dbReference type="Gene3D" id="2.70.98.10">
    <property type="match status" value="1"/>
</dbReference>
<dbReference type="GO" id="GO:0005975">
    <property type="term" value="P:carbohydrate metabolic process"/>
    <property type="evidence" value="ECO:0007669"/>
    <property type="project" value="InterPro"/>
</dbReference>
<reference evidence="5" key="1">
    <citation type="submission" date="2016-11" db="EMBL/GenBank/DDBJ databases">
        <authorList>
            <person name="Varghese N."/>
            <person name="Submissions S."/>
        </authorList>
    </citation>
    <scope>NUCLEOTIDE SEQUENCE [LARGE SCALE GENOMIC DNA]</scope>
    <source>
        <strain evidence="5">CGMCC 1.2749</strain>
    </source>
</reference>
<dbReference type="Proteomes" id="UP000184092">
    <property type="component" value="Unassembled WGS sequence"/>
</dbReference>
<protein>
    <submittedName>
        <fullName evidence="4">Galactose mutarotase</fullName>
    </submittedName>
</protein>
<evidence type="ECO:0000313" key="5">
    <source>
        <dbReference type="Proteomes" id="UP000184092"/>
    </source>
</evidence>